<name>A0A4U6R6D7_9GAMM</name>
<evidence type="ECO:0000313" key="9">
    <source>
        <dbReference type="EMBL" id="TKV69397.1"/>
    </source>
</evidence>
<dbReference type="OrthoDB" id="5963930at2"/>
<feature type="transmembrane region" description="Helical" evidence="7">
    <location>
        <begin position="750"/>
        <end position="774"/>
    </location>
</feature>
<dbReference type="Proteomes" id="UP000308488">
    <property type="component" value="Unassembled WGS sequence"/>
</dbReference>
<evidence type="ECO:0000256" key="2">
    <source>
        <dbReference type="ARBA" id="ARBA00022475"/>
    </source>
</evidence>
<organism evidence="9 10">
    <name type="scientific">Marinobacter panjinensis</name>
    <dbReference type="NCBI Taxonomy" id="2576384"/>
    <lineage>
        <taxon>Bacteria</taxon>
        <taxon>Pseudomonadati</taxon>
        <taxon>Pseudomonadota</taxon>
        <taxon>Gammaproteobacteria</taxon>
        <taxon>Pseudomonadales</taxon>
        <taxon>Marinobacteraceae</taxon>
        <taxon>Marinobacter</taxon>
    </lineage>
</organism>
<dbReference type="InterPro" id="IPR050545">
    <property type="entry name" value="Mycobact_MmpL"/>
</dbReference>
<feature type="domain" description="SSD" evidence="8">
    <location>
        <begin position="256"/>
        <end position="383"/>
    </location>
</feature>
<dbReference type="Pfam" id="PF03176">
    <property type="entry name" value="MMPL"/>
    <property type="match status" value="2"/>
</dbReference>
<sequence length="813" mass="88370">MSSEQKKMGLTRVLARGVFRFRITLLVVMAAITLALGFSASQLRVDAGFMKMIPLSHEYMGTFLDYQGEFVGANRIMVSLRNEDGTVFDKEFLASLKQATESVFYLDGVERSSVTSMFTPNVRYSEVVEEGFVGGNLIEADYSGTEAELREIRERTLKSSWVGQIVANDLRSAMVVATLQEVNPDTGEKIDLQAVANKLEDIRSELESESLEVNIIGFSKAMGDIANGARGVLVFFAVAVVIIAVLLYWYTRSKRLTLLTLVTASLPVVWLLGLLPLLGLSLDPMSILVPFLIFAIAVSHAVQMCNSWKLDVLAGADIRTAAEDSLTDLVVPSVVALAANVLGFLVIAFVDIQMVHELAITATLGVGVMILTNSLVLPPLLSFTRMDQHALDRLTGKGSHYWFWEKLSILATTPKAWVPIVCALALTGYGIYQADQMHVGDLGDGVPELRDDARYNQDVRAVTSQYSVGVDVLQVVVEADGDNMPCVQPELMQQLEEFELFLRQQPGVASVGALPGFVKGVTQNYAETNPKWHVVPGNRAQVAQGVAFATRDGSTLMNTACDAMAISVFLSDHKAETISGIVTAIKAFKSVYDNDTLTYRLASGNVGVMAATNEAVTAANPWVNGALFASVTLLCLAMFRSLRISLCIILPLALVTLLCNAFMSLLGIGLKVNTLPVIALGVGSGIDYGIYLFERMKHELDARDCSIQEAFFEALKQRGTASAFTALTMTVSVATWYFSDLKFQADMGILLAFMFLVNLFGAILLLPAIAAVLFRDRSFAKQPEEPGFVAESESKRTSIAQEGFPRSGVYSGN</sequence>
<feature type="transmembrane region" description="Helical" evidence="7">
    <location>
        <begin position="329"/>
        <end position="352"/>
    </location>
</feature>
<feature type="transmembrane region" description="Helical" evidence="7">
    <location>
        <begin position="287"/>
        <end position="308"/>
    </location>
</feature>
<feature type="transmembrane region" description="Helical" evidence="7">
    <location>
        <begin position="674"/>
        <end position="693"/>
    </location>
</feature>
<evidence type="ECO:0000256" key="4">
    <source>
        <dbReference type="ARBA" id="ARBA00022989"/>
    </source>
</evidence>
<evidence type="ECO:0000256" key="3">
    <source>
        <dbReference type="ARBA" id="ARBA00022692"/>
    </source>
</evidence>
<dbReference type="RefSeq" id="WP_137437012.1">
    <property type="nucleotide sequence ID" value="NZ_SZYH01000001.1"/>
</dbReference>
<evidence type="ECO:0000256" key="1">
    <source>
        <dbReference type="ARBA" id="ARBA00004651"/>
    </source>
</evidence>
<keyword evidence="10" id="KW-1185">Reference proteome</keyword>
<dbReference type="SUPFAM" id="SSF82866">
    <property type="entry name" value="Multidrug efflux transporter AcrB transmembrane domain"/>
    <property type="match status" value="2"/>
</dbReference>
<feature type="region of interest" description="Disordered" evidence="6">
    <location>
        <begin position="783"/>
        <end position="813"/>
    </location>
</feature>
<keyword evidence="2" id="KW-1003">Cell membrane</keyword>
<feature type="transmembrane region" description="Helical" evidence="7">
    <location>
        <begin position="646"/>
        <end position="668"/>
    </location>
</feature>
<evidence type="ECO:0000256" key="7">
    <source>
        <dbReference type="SAM" id="Phobius"/>
    </source>
</evidence>
<dbReference type="GO" id="GO:0005886">
    <property type="term" value="C:plasma membrane"/>
    <property type="evidence" value="ECO:0007669"/>
    <property type="project" value="UniProtKB-SubCell"/>
</dbReference>
<keyword evidence="4 7" id="KW-1133">Transmembrane helix</keyword>
<evidence type="ECO:0000313" key="10">
    <source>
        <dbReference type="Proteomes" id="UP000308488"/>
    </source>
</evidence>
<dbReference type="InterPro" id="IPR000731">
    <property type="entry name" value="SSD"/>
</dbReference>
<feature type="transmembrane region" description="Helical" evidence="7">
    <location>
        <begin position="228"/>
        <end position="249"/>
    </location>
</feature>
<evidence type="ECO:0000259" key="8">
    <source>
        <dbReference type="PROSITE" id="PS50156"/>
    </source>
</evidence>
<dbReference type="InterPro" id="IPR004869">
    <property type="entry name" value="MMPL_dom"/>
</dbReference>
<gene>
    <name evidence="9" type="ORF">FDP08_15440</name>
</gene>
<keyword evidence="3 7" id="KW-0812">Transmembrane</keyword>
<protein>
    <submittedName>
        <fullName evidence="9">RND family transporter</fullName>
    </submittedName>
</protein>
<evidence type="ECO:0000256" key="6">
    <source>
        <dbReference type="SAM" id="MobiDB-lite"/>
    </source>
</evidence>
<dbReference type="EMBL" id="SZYH01000001">
    <property type="protein sequence ID" value="TKV69397.1"/>
    <property type="molecule type" value="Genomic_DNA"/>
</dbReference>
<accession>A0A4U6R6D7</accession>
<comment type="subcellular location">
    <subcellularLocation>
        <location evidence="1">Cell membrane</location>
        <topology evidence="1">Multi-pass membrane protein</topology>
    </subcellularLocation>
</comment>
<dbReference type="Gene3D" id="1.20.1640.10">
    <property type="entry name" value="Multidrug efflux transporter AcrB transmembrane domain"/>
    <property type="match status" value="2"/>
</dbReference>
<feature type="transmembrane region" description="Helical" evidence="7">
    <location>
        <begin position="358"/>
        <end position="381"/>
    </location>
</feature>
<dbReference type="AlphaFoldDB" id="A0A4U6R6D7"/>
<comment type="caution">
    <text evidence="9">The sequence shown here is derived from an EMBL/GenBank/DDBJ whole genome shotgun (WGS) entry which is preliminary data.</text>
</comment>
<dbReference type="PANTHER" id="PTHR33406:SF10">
    <property type="entry name" value="SSD DOMAIN-CONTAINING PROTEIN"/>
    <property type="match status" value="1"/>
</dbReference>
<evidence type="ECO:0000256" key="5">
    <source>
        <dbReference type="ARBA" id="ARBA00023136"/>
    </source>
</evidence>
<reference evidence="9 10" key="1">
    <citation type="submission" date="2019-05" db="EMBL/GenBank/DDBJ databases">
        <title>Marinobacter panjinensis sp. nov., a moderately halophilic bacterium isolated from sea tidal flat environment.</title>
        <authorList>
            <person name="Yang W."/>
            <person name="An M."/>
            <person name="He W."/>
            <person name="Luo X."/>
            <person name="Zhu L."/>
            <person name="Chen G."/>
            <person name="Zhang Y."/>
            <person name="Wang Y."/>
        </authorList>
    </citation>
    <scope>NUCLEOTIDE SEQUENCE [LARGE SCALE GENOMIC DNA]</scope>
    <source>
        <strain evidence="9 10">PJ-16</strain>
    </source>
</reference>
<proteinExistence type="predicted"/>
<feature type="transmembrane region" description="Helical" evidence="7">
    <location>
        <begin position="256"/>
        <end position="275"/>
    </location>
</feature>
<dbReference type="PROSITE" id="PS50156">
    <property type="entry name" value="SSD"/>
    <property type="match status" value="1"/>
</dbReference>
<keyword evidence="5 7" id="KW-0472">Membrane</keyword>
<dbReference type="PANTHER" id="PTHR33406">
    <property type="entry name" value="MEMBRANE PROTEIN MJ1562-RELATED"/>
    <property type="match status" value="1"/>
</dbReference>
<feature type="transmembrane region" description="Helical" evidence="7">
    <location>
        <begin position="721"/>
        <end position="738"/>
    </location>
</feature>